<dbReference type="PANTHER" id="PTHR42781:SF4">
    <property type="entry name" value="SPERMIDINE_PUTRESCINE IMPORT ATP-BINDING PROTEIN POTA"/>
    <property type="match status" value="1"/>
</dbReference>
<comment type="similarity">
    <text evidence="7">Belongs to the ABC transporter superfamily. Spermidine/putrescine importer (TC 3.A.1.11.1) family.</text>
</comment>
<keyword evidence="4 7" id="KW-0067">ATP-binding</keyword>
<dbReference type="InterPro" id="IPR005893">
    <property type="entry name" value="PotA-like"/>
</dbReference>
<dbReference type="InterPro" id="IPR003593">
    <property type="entry name" value="AAA+_ATPase"/>
</dbReference>
<dbReference type="GO" id="GO:0016887">
    <property type="term" value="F:ATP hydrolysis activity"/>
    <property type="evidence" value="ECO:0007669"/>
    <property type="project" value="InterPro"/>
</dbReference>
<dbReference type="GO" id="GO:0043190">
    <property type="term" value="C:ATP-binding cassette (ABC) transporter complex"/>
    <property type="evidence" value="ECO:0007669"/>
    <property type="project" value="InterPro"/>
</dbReference>
<dbReference type="GO" id="GO:0005524">
    <property type="term" value="F:ATP binding"/>
    <property type="evidence" value="ECO:0007669"/>
    <property type="project" value="UniProtKB-KW"/>
</dbReference>
<keyword evidence="5 7" id="KW-1278">Translocase</keyword>
<evidence type="ECO:0000313" key="11">
    <source>
        <dbReference type="Proteomes" id="UP000618733"/>
    </source>
</evidence>
<dbReference type="RefSeq" id="WP_200131617.1">
    <property type="nucleotide sequence ID" value="NZ_JAEHOI010000004.1"/>
</dbReference>
<comment type="catalytic activity">
    <reaction evidence="7">
        <text>ATP + H2O + polyamine-[polyamine-binding protein]Side 1 = ADP + phosphate + polyamineSide 2 + [polyamine-binding protein]Side 1.</text>
        <dbReference type="EC" id="7.6.2.11"/>
    </reaction>
</comment>
<dbReference type="InterPro" id="IPR008995">
    <property type="entry name" value="Mo/tungstate-bd_C_term_dom"/>
</dbReference>
<dbReference type="Pfam" id="PF08402">
    <property type="entry name" value="TOBE_2"/>
    <property type="match status" value="1"/>
</dbReference>
<accession>A0A934UW82</accession>
<evidence type="ECO:0000256" key="1">
    <source>
        <dbReference type="ARBA" id="ARBA00022448"/>
    </source>
</evidence>
<comment type="caution">
    <text evidence="10">The sequence shown here is derived from an EMBL/GenBank/DDBJ whole genome shotgun (WGS) entry which is preliminary data.</text>
</comment>
<keyword evidence="6 7" id="KW-0472">Membrane</keyword>
<dbReference type="Proteomes" id="UP000618733">
    <property type="component" value="Unassembled WGS sequence"/>
</dbReference>
<dbReference type="PROSITE" id="PS00211">
    <property type="entry name" value="ABC_TRANSPORTER_1"/>
    <property type="match status" value="1"/>
</dbReference>
<evidence type="ECO:0000256" key="8">
    <source>
        <dbReference type="SAM" id="MobiDB-lite"/>
    </source>
</evidence>
<dbReference type="Pfam" id="PF00005">
    <property type="entry name" value="ABC_tran"/>
    <property type="match status" value="1"/>
</dbReference>
<proteinExistence type="inferred from homology"/>
<dbReference type="Gene3D" id="2.40.50.100">
    <property type="match status" value="1"/>
</dbReference>
<dbReference type="FunFam" id="3.40.50.300:FF:000133">
    <property type="entry name" value="Spermidine/putrescine import ATP-binding protein PotA"/>
    <property type="match status" value="1"/>
</dbReference>
<keyword evidence="3 7" id="KW-0547">Nucleotide-binding</keyword>
<evidence type="ECO:0000256" key="4">
    <source>
        <dbReference type="ARBA" id="ARBA00022840"/>
    </source>
</evidence>
<comment type="function">
    <text evidence="7">Part of the ABC transporter complex PotABCD involved in spermidine/putrescine import. Responsible for energy coupling to the transport system.</text>
</comment>
<evidence type="ECO:0000259" key="9">
    <source>
        <dbReference type="PROSITE" id="PS50893"/>
    </source>
</evidence>
<evidence type="ECO:0000256" key="5">
    <source>
        <dbReference type="ARBA" id="ARBA00022967"/>
    </source>
</evidence>
<comment type="subunit">
    <text evidence="7">The complex is composed of two ATP-binding proteins (PotA), two transmembrane proteins (PotB and PotC) and a solute-binding protein (PotD).</text>
</comment>
<dbReference type="InterPro" id="IPR017871">
    <property type="entry name" value="ABC_transporter-like_CS"/>
</dbReference>
<dbReference type="InterPro" id="IPR013611">
    <property type="entry name" value="Transp-assoc_OB_typ2"/>
</dbReference>
<dbReference type="InterPro" id="IPR050093">
    <property type="entry name" value="ABC_SmlMolc_Importer"/>
</dbReference>
<dbReference type="PANTHER" id="PTHR42781">
    <property type="entry name" value="SPERMIDINE/PUTRESCINE IMPORT ATP-BINDING PROTEIN POTA"/>
    <property type="match status" value="1"/>
</dbReference>
<keyword evidence="11" id="KW-1185">Reference proteome</keyword>
<name>A0A934UW82_9MICO</name>
<protein>
    <recommendedName>
        <fullName evidence="7">Spermidine/putrescine import ATP-binding protein PotA</fullName>
        <ecNumber evidence="7">7.6.2.11</ecNumber>
    </recommendedName>
</protein>
<feature type="region of interest" description="Disordered" evidence="8">
    <location>
        <begin position="1"/>
        <end position="20"/>
    </location>
</feature>
<reference evidence="10" key="1">
    <citation type="submission" date="2020-12" db="EMBL/GenBank/DDBJ databases">
        <title>Leucobacter sp. CAS2, isolated from Chromium sludge.</title>
        <authorList>
            <person name="Xu Z."/>
        </authorList>
    </citation>
    <scope>NUCLEOTIDE SEQUENCE</scope>
    <source>
        <strain evidence="10">CSA2</strain>
    </source>
</reference>
<dbReference type="SUPFAM" id="SSF52540">
    <property type="entry name" value="P-loop containing nucleoside triphosphate hydrolases"/>
    <property type="match status" value="1"/>
</dbReference>
<keyword evidence="1 7" id="KW-0813">Transport</keyword>
<feature type="domain" description="ABC transporter" evidence="9">
    <location>
        <begin position="24"/>
        <end position="259"/>
    </location>
</feature>
<evidence type="ECO:0000256" key="2">
    <source>
        <dbReference type="ARBA" id="ARBA00022475"/>
    </source>
</evidence>
<dbReference type="NCBIfam" id="TIGR01187">
    <property type="entry name" value="potA"/>
    <property type="match status" value="1"/>
</dbReference>
<organism evidence="10 11">
    <name type="scientific">Leucobacter edaphi</name>
    <dbReference type="NCBI Taxonomy" id="2796472"/>
    <lineage>
        <taxon>Bacteria</taxon>
        <taxon>Bacillati</taxon>
        <taxon>Actinomycetota</taxon>
        <taxon>Actinomycetes</taxon>
        <taxon>Micrococcales</taxon>
        <taxon>Microbacteriaceae</taxon>
        <taxon>Leucobacter</taxon>
    </lineage>
</organism>
<evidence type="ECO:0000256" key="3">
    <source>
        <dbReference type="ARBA" id="ARBA00022741"/>
    </source>
</evidence>
<dbReference type="InterPro" id="IPR027417">
    <property type="entry name" value="P-loop_NTPase"/>
</dbReference>
<dbReference type="SMART" id="SM00382">
    <property type="entry name" value="AAA"/>
    <property type="match status" value="1"/>
</dbReference>
<dbReference type="AlphaFoldDB" id="A0A934UW82"/>
<sequence>MTTPITTISGFDHVDPEDSPSRELTISGARKSFITPEKAVVNAIDDVSFTIKQGEFFVMLGPSGCGKTTLLRSIAGLETLDEGSILLGSRRIDDLAPHARPVNTVFQSYALFPHLTVAENIAFGLEMERKSKAETKARVQEMLDLVQLSQMASRKPGQLSGGQQQRVALARALAKQPEVLLLDEPLAALDLKLRRGMQSELKRLQRTTGITFVFVTHDQEEALSMGDRIAVFNNGRPEQIGTPEEIYEKPVSRFVADFIGETNFVTTEAHRLDDARGSIEVRLPGGEPVVLPKSVPTPDGTVTFTVRPERISLTGGGPRFATGKITKLVYMGTDLRCTVELPDGTELAVRVPPPFHDGLRPEAEVGLHAETVALRPLVPEVA</sequence>
<dbReference type="SUPFAM" id="SSF50331">
    <property type="entry name" value="MOP-like"/>
    <property type="match status" value="1"/>
</dbReference>
<dbReference type="PROSITE" id="PS50893">
    <property type="entry name" value="ABC_TRANSPORTER_2"/>
    <property type="match status" value="1"/>
</dbReference>
<dbReference type="InterPro" id="IPR003439">
    <property type="entry name" value="ABC_transporter-like_ATP-bd"/>
</dbReference>
<dbReference type="EMBL" id="JAEHOI010000004">
    <property type="protein sequence ID" value="MBK0421399.1"/>
    <property type="molecule type" value="Genomic_DNA"/>
</dbReference>
<keyword evidence="2 7" id="KW-1003">Cell membrane</keyword>
<dbReference type="Gene3D" id="3.40.50.300">
    <property type="entry name" value="P-loop containing nucleotide triphosphate hydrolases"/>
    <property type="match status" value="1"/>
</dbReference>
<evidence type="ECO:0000256" key="6">
    <source>
        <dbReference type="ARBA" id="ARBA00023136"/>
    </source>
</evidence>
<dbReference type="EC" id="7.6.2.11" evidence="7"/>
<evidence type="ECO:0000256" key="7">
    <source>
        <dbReference type="RuleBase" id="RU364083"/>
    </source>
</evidence>
<dbReference type="GO" id="GO:0015417">
    <property type="term" value="F:ABC-type polyamine transporter activity"/>
    <property type="evidence" value="ECO:0007669"/>
    <property type="project" value="UniProtKB-EC"/>
</dbReference>
<gene>
    <name evidence="7" type="primary">potA</name>
    <name evidence="10" type="ORF">JD292_04835</name>
</gene>
<evidence type="ECO:0000313" key="10">
    <source>
        <dbReference type="EMBL" id="MBK0421399.1"/>
    </source>
</evidence>